<proteinExistence type="inferred from homology"/>
<organism evidence="6 7">
    <name type="scientific">Streptomyces durbertensis</name>
    <dbReference type="NCBI Taxonomy" id="2448886"/>
    <lineage>
        <taxon>Bacteria</taxon>
        <taxon>Bacillati</taxon>
        <taxon>Actinomycetota</taxon>
        <taxon>Actinomycetes</taxon>
        <taxon>Kitasatosporales</taxon>
        <taxon>Streptomycetaceae</taxon>
        <taxon>Streptomyces</taxon>
    </lineage>
</organism>
<accession>A0ABR6ENL1</accession>
<dbReference type="Gene3D" id="6.10.250.3370">
    <property type="match status" value="1"/>
</dbReference>
<evidence type="ECO:0000256" key="2">
    <source>
        <dbReference type="ARBA" id="ARBA00007832"/>
    </source>
</evidence>
<dbReference type="InterPro" id="IPR007310">
    <property type="entry name" value="Aerobactin_biosyn_IucA/IucC_N"/>
</dbReference>
<feature type="compositionally biased region" description="Pro residues" evidence="3">
    <location>
        <begin position="91"/>
        <end position="110"/>
    </location>
</feature>
<dbReference type="Gene3D" id="3.40.1190.20">
    <property type="match status" value="1"/>
</dbReference>
<evidence type="ECO:0000256" key="3">
    <source>
        <dbReference type="SAM" id="MobiDB-lite"/>
    </source>
</evidence>
<dbReference type="InterPro" id="IPR029056">
    <property type="entry name" value="Ribokinase-like"/>
</dbReference>
<evidence type="ECO:0000259" key="5">
    <source>
        <dbReference type="Pfam" id="PF06276"/>
    </source>
</evidence>
<feature type="non-terminal residue" evidence="6">
    <location>
        <position position="1"/>
    </location>
</feature>
<dbReference type="PANTHER" id="PTHR34384">
    <property type="entry name" value="L-2,3-DIAMINOPROPANOATE--CITRATE LIGASE"/>
    <property type="match status" value="1"/>
</dbReference>
<gene>
    <name evidence="6" type="ORF">GL263_25815</name>
</gene>
<evidence type="ECO:0000313" key="7">
    <source>
        <dbReference type="Proteomes" id="UP000766698"/>
    </source>
</evidence>
<dbReference type="Proteomes" id="UP000766698">
    <property type="component" value="Unassembled WGS sequence"/>
</dbReference>
<dbReference type="Gene3D" id="1.10.510.40">
    <property type="match status" value="1"/>
</dbReference>
<comment type="similarity">
    <text evidence="2">Belongs to the IucA/IucC family.</text>
</comment>
<dbReference type="InterPro" id="IPR022770">
    <property type="entry name" value="IucA/IucC-like_C"/>
</dbReference>
<reference evidence="7" key="1">
    <citation type="journal article" date="2020" name="Syst. Appl. Microbiol.">
        <title>Streptomyces alkaliterrae sp. nov., isolated from an alkaline soil, and emended descriptions of Streptomyces alkaliphilus, Streptomyces calidiresistens and Streptomyces durbertensis.</title>
        <authorList>
            <person name="Swiecimska M."/>
            <person name="Golinska P."/>
            <person name="Nouioui I."/>
            <person name="Wypij M."/>
            <person name="Rai M."/>
            <person name="Sangal V."/>
            <person name="Goodfellow M."/>
        </authorList>
    </citation>
    <scope>NUCLEOTIDE SEQUENCE [LARGE SCALE GENOMIC DNA]</scope>
    <source>
        <strain evidence="7">DSM 104538</strain>
    </source>
</reference>
<dbReference type="Pfam" id="PF04183">
    <property type="entry name" value="IucA_IucC"/>
    <property type="match status" value="1"/>
</dbReference>
<comment type="caution">
    <text evidence="6">The sequence shown here is derived from an EMBL/GenBank/DDBJ whole genome shotgun (WGS) entry which is preliminary data.</text>
</comment>
<evidence type="ECO:0008006" key="8">
    <source>
        <dbReference type="Google" id="ProtNLM"/>
    </source>
</evidence>
<evidence type="ECO:0000256" key="1">
    <source>
        <dbReference type="ARBA" id="ARBA00004924"/>
    </source>
</evidence>
<evidence type="ECO:0000313" key="6">
    <source>
        <dbReference type="EMBL" id="MBB1246937.1"/>
    </source>
</evidence>
<name>A0ABR6ENL1_9ACTN</name>
<dbReference type="Pfam" id="PF06276">
    <property type="entry name" value="FhuF"/>
    <property type="match status" value="1"/>
</dbReference>
<protein>
    <recommendedName>
        <fullName evidence="8">Iron transporter</fullName>
    </recommendedName>
</protein>
<feature type="region of interest" description="Disordered" evidence="3">
    <location>
        <begin position="65"/>
        <end position="115"/>
    </location>
</feature>
<keyword evidence="7" id="KW-1185">Reference proteome</keyword>
<dbReference type="InterPro" id="IPR037455">
    <property type="entry name" value="LucA/IucC-like"/>
</dbReference>
<sequence>AKVVLVQLESPVQTIEAALATAREAGVTTVLNTAPADAPSTIGLLKLADVITPNETEFAALLGRRAQAHQSRQAHQERNPATGAQGTRPLPSAPPTSIPDPAAGPDPATIPGPASDLADRVDLVARVADSLRHTALFLTERRAYPGPPPGADPFLTAEQSLLLGHPLHPAPKSRTGLSDGETRRYSPEIHGAFRLHWFAVDRRALAADSAWHRGGRVVPAERLTAELVGDLAGLPEDSALLPLHPWQAREARHRPEIAALLDKGLLHDLGPRGAHWHPTSSVRTVYRPGAAAMLKLSLSVRITNSRRENLRKELLRGLEVHRLLRTGLAEEWRAALPGGADFDIVRDPAWIGVDDQDGRPLPGLDTVLRHNPFGPDDHAVCLAALTSPRPWPDDPARLRSPLVRLVAGLAARTGRPPAAVATEWFLRYLGTVVAPVLRLDAVAGVALEAHQQNTLVLLDEAGWPRGGRYRDNQGYYFRASHRERLERRLPGLGEASDSFVSDAVVDERFTYYLLVNNVLGLVGAFGSARLADERLLLAALRTFLTTEAAGDASPVTDHLLHAPSLRCKANLLTRLHGLDELVGPVDTQSVYVTIANPLHR</sequence>
<dbReference type="EMBL" id="WMLF01000676">
    <property type="protein sequence ID" value="MBB1246937.1"/>
    <property type="molecule type" value="Genomic_DNA"/>
</dbReference>
<comment type="pathway">
    <text evidence="1">Siderophore biosynthesis.</text>
</comment>
<dbReference type="RefSeq" id="WP_182858154.1">
    <property type="nucleotide sequence ID" value="NZ_WMLF01000676.1"/>
</dbReference>
<feature type="domain" description="Aerobactin siderophore biosynthesis IucA/IucC N-terminal" evidence="4">
    <location>
        <begin position="154"/>
        <end position="386"/>
    </location>
</feature>
<dbReference type="SUPFAM" id="SSF53613">
    <property type="entry name" value="Ribokinase-like"/>
    <property type="match status" value="1"/>
</dbReference>
<evidence type="ECO:0000259" key="4">
    <source>
        <dbReference type="Pfam" id="PF04183"/>
    </source>
</evidence>
<dbReference type="PANTHER" id="PTHR34384:SF5">
    <property type="entry name" value="L-2,3-DIAMINOPROPANOATE--CITRATE LIGASE"/>
    <property type="match status" value="1"/>
</dbReference>
<feature type="domain" description="Aerobactin siderophore biosynthesis IucA/IucC-like C-terminal" evidence="5">
    <location>
        <begin position="423"/>
        <end position="581"/>
    </location>
</feature>